<protein>
    <submittedName>
        <fullName evidence="2">Uncharacterized protein</fullName>
    </submittedName>
</protein>
<feature type="region of interest" description="Disordered" evidence="1">
    <location>
        <begin position="769"/>
        <end position="821"/>
    </location>
</feature>
<reference evidence="2" key="1">
    <citation type="journal article" date="2021" name="Proc. Natl. Acad. Sci. U.S.A.">
        <title>Three genomes in the algal genus Volvox reveal the fate of a haploid sex-determining region after a transition to homothallism.</title>
        <authorList>
            <person name="Yamamoto K."/>
            <person name="Hamaji T."/>
            <person name="Kawai-Toyooka H."/>
            <person name="Matsuzaki R."/>
            <person name="Takahashi F."/>
            <person name="Nishimura Y."/>
            <person name="Kawachi M."/>
            <person name="Noguchi H."/>
            <person name="Minakuchi Y."/>
            <person name="Umen J.G."/>
            <person name="Toyoda A."/>
            <person name="Nozaki H."/>
        </authorList>
    </citation>
    <scope>NUCLEOTIDE SEQUENCE</scope>
    <source>
        <strain evidence="2">NIES-3780</strain>
    </source>
</reference>
<feature type="region of interest" description="Disordered" evidence="1">
    <location>
        <begin position="279"/>
        <end position="353"/>
    </location>
</feature>
<evidence type="ECO:0000256" key="1">
    <source>
        <dbReference type="SAM" id="MobiDB-lite"/>
    </source>
</evidence>
<feature type="compositionally biased region" description="Low complexity" evidence="1">
    <location>
        <begin position="328"/>
        <end position="339"/>
    </location>
</feature>
<feature type="region of interest" description="Disordered" evidence="1">
    <location>
        <begin position="579"/>
        <end position="612"/>
    </location>
</feature>
<comment type="caution">
    <text evidence="2">The sequence shown here is derived from an EMBL/GenBank/DDBJ whole genome shotgun (WGS) entry which is preliminary data.</text>
</comment>
<sequence length="842" mass="88259">MCNPRVAHPGAAPPVPPVHPFSPSLFPNPQPRRGPMAHTCQESPLAQHLLYVRRFHALVAAVASWTVRIRLMNPGVRAQGQGVGEPVVLRSFMCQCRGVALNPQSVWLRFRLPGWIRRPRDAGAGRADQPPWEPGDTCGGSGGVWDGKPYIELTVLAETPLPIRPLGHQACPSAQPGYLRWPVMCSVPFRLPQGDRMRLLQSHVEGLYVWDDDDDDDHDEDEDQEEAEDGLGNGNSNGNEAVRAGGGGGMAARPCPPGPRGPHLAAYLHYDQLLPVTPPELEPEAGLPAYMPLHRPPQSHPGSVQHAVRLGNQRRNHLRKPSPPPPQQQQQQQQQQPPLQVGPPSVPGPDAVLSRSSMAAPEDLPTGGMSCSDTTTPGPAPRPAMFLYLDWSLLPTATTLPTATASAALSAAAVAAASSTGGWVAGCVVRLWLDTPSHLLVSPGTHHGDAAPGLGRVGRSTQCVTGDSRRADIVILKPVSPPPADWPAPTSIELPHPSVTRNKTLSAAGKCEEGEQKKEPAAAAVELAAAWMRAFGPGPSSTCNLDEFTTGADLYPHPTRQTGVVLTAANNYTADDVNNAQRNYGGGNPRSCGTAGGGQAEDARRSATDPRVSQTQIPYAGPAASMAAEANQIADSLVLEGTGVDGGAAAAEAVVPSPPSCSLLRTLRGAETATCLRELCEGPLPLMVDLALLDPEGTVRLGRCGVEMWNGQDGDHEGVAAAGTGGSVSMHFLLDQLPPRLQCLWDNKLELRWGQAAAAAAAAEGAPAAGEEARARGDGAAGRGNGSGGVSDEDQFTLGAANRGSGGGGVQPLGPGPDQPWVRVALQMPLRNYEVLMAQSES</sequence>
<feature type="compositionally biased region" description="Low complexity" evidence="1">
    <location>
        <begin position="1"/>
        <end position="10"/>
    </location>
</feature>
<feature type="compositionally biased region" description="Pro residues" evidence="1">
    <location>
        <begin position="11"/>
        <end position="32"/>
    </location>
</feature>
<evidence type="ECO:0000313" key="2">
    <source>
        <dbReference type="EMBL" id="GIL68636.1"/>
    </source>
</evidence>
<feature type="region of interest" description="Disordered" evidence="1">
    <location>
        <begin position="121"/>
        <end position="141"/>
    </location>
</feature>
<feature type="compositionally biased region" description="Acidic residues" evidence="1">
    <location>
        <begin position="210"/>
        <end position="229"/>
    </location>
</feature>
<proteinExistence type="predicted"/>
<dbReference type="EMBL" id="BNCO01000122">
    <property type="protein sequence ID" value="GIL68636.1"/>
    <property type="molecule type" value="Genomic_DNA"/>
</dbReference>
<feature type="compositionally biased region" description="Gly residues" evidence="1">
    <location>
        <begin position="779"/>
        <end position="789"/>
    </location>
</feature>
<feature type="region of interest" description="Disordered" evidence="1">
    <location>
        <begin position="209"/>
        <end position="257"/>
    </location>
</feature>
<feature type="compositionally biased region" description="Gly residues" evidence="1">
    <location>
        <begin position="584"/>
        <end position="599"/>
    </location>
</feature>
<gene>
    <name evidence="2" type="ORF">Vafri_21884</name>
</gene>
<evidence type="ECO:0000313" key="3">
    <source>
        <dbReference type="Proteomes" id="UP000747399"/>
    </source>
</evidence>
<keyword evidence="3" id="KW-1185">Reference proteome</keyword>
<dbReference type="Proteomes" id="UP000747399">
    <property type="component" value="Unassembled WGS sequence"/>
</dbReference>
<accession>A0A8J4BTT9</accession>
<organism evidence="2 3">
    <name type="scientific">Volvox africanus</name>
    <dbReference type="NCBI Taxonomy" id="51714"/>
    <lineage>
        <taxon>Eukaryota</taxon>
        <taxon>Viridiplantae</taxon>
        <taxon>Chlorophyta</taxon>
        <taxon>core chlorophytes</taxon>
        <taxon>Chlorophyceae</taxon>
        <taxon>CS clade</taxon>
        <taxon>Chlamydomonadales</taxon>
        <taxon>Volvocaceae</taxon>
        <taxon>Volvox</taxon>
    </lineage>
</organism>
<feature type="region of interest" description="Disordered" evidence="1">
    <location>
        <begin position="1"/>
        <end position="38"/>
    </location>
</feature>
<feature type="region of interest" description="Disordered" evidence="1">
    <location>
        <begin position="359"/>
        <end position="378"/>
    </location>
</feature>
<dbReference type="AlphaFoldDB" id="A0A8J4BTT9"/>
<name>A0A8J4BTT9_9CHLO</name>